<reference evidence="3" key="1">
    <citation type="submission" date="2020-12" db="EMBL/GenBank/DDBJ databases">
        <title>Desulfobium dissulfuricans gen. nov., sp. nov., a novel mesophilic, sulfate-reducing bacterium isolated from a deep-sea hydrothermal vent.</title>
        <authorList>
            <person name="Hashimoto Y."/>
            <person name="Tame A."/>
            <person name="Sawayama S."/>
            <person name="Miyazaki J."/>
            <person name="Takai K."/>
            <person name="Nakagawa S."/>
        </authorList>
    </citation>
    <scope>NUCLEOTIDE SEQUENCE</scope>
    <source>
        <strain evidence="3">GF1</strain>
    </source>
</reference>
<dbReference type="InterPro" id="IPR014729">
    <property type="entry name" value="Rossmann-like_a/b/a_fold"/>
</dbReference>
<proteinExistence type="inferred from homology"/>
<dbReference type="PANTHER" id="PTHR46268:SF6">
    <property type="entry name" value="UNIVERSAL STRESS PROTEIN UP12"/>
    <property type="match status" value="1"/>
</dbReference>
<sequence>MFKHILLATDGSESVRKAEDYALYLSRACGADLTVLHVLDDSLCHYGHVDQLVPSETKDGFVSYVISEREAAAREVIREFSRKAASQDVKYSFKLKQGIPAKEIAVVADKEKVDLIVMGGRHPARRPRFRVATTADKVAAQSRCSIMTLI</sequence>
<evidence type="ECO:0000256" key="1">
    <source>
        <dbReference type="ARBA" id="ARBA00008791"/>
    </source>
</evidence>
<evidence type="ECO:0000259" key="2">
    <source>
        <dbReference type="Pfam" id="PF00582"/>
    </source>
</evidence>
<dbReference type="Gene3D" id="3.40.50.620">
    <property type="entry name" value="HUPs"/>
    <property type="match status" value="1"/>
</dbReference>
<evidence type="ECO:0000313" key="3">
    <source>
        <dbReference type="EMBL" id="BCO08039.1"/>
    </source>
</evidence>
<dbReference type="CDD" id="cd00293">
    <property type="entry name" value="USP-like"/>
    <property type="match status" value="1"/>
</dbReference>
<dbReference type="AlphaFoldDB" id="A0A915TYC2"/>
<dbReference type="Proteomes" id="UP001063350">
    <property type="component" value="Chromosome"/>
</dbReference>
<feature type="domain" description="UspA" evidence="2">
    <location>
        <begin position="1"/>
        <end position="147"/>
    </location>
</feature>
<dbReference type="EMBL" id="AP024233">
    <property type="protein sequence ID" value="BCO08039.1"/>
    <property type="molecule type" value="Genomic_DNA"/>
</dbReference>
<protein>
    <submittedName>
        <fullName evidence="3">Universal stress protein UspA</fullName>
    </submittedName>
</protein>
<dbReference type="RefSeq" id="WP_267927970.1">
    <property type="nucleotide sequence ID" value="NZ_AP024233.1"/>
</dbReference>
<organism evidence="3 4">
    <name type="scientific">Desulfolithobacter dissulfuricans</name>
    <dbReference type="NCBI Taxonomy" id="2795293"/>
    <lineage>
        <taxon>Bacteria</taxon>
        <taxon>Pseudomonadati</taxon>
        <taxon>Thermodesulfobacteriota</taxon>
        <taxon>Desulfobulbia</taxon>
        <taxon>Desulfobulbales</taxon>
        <taxon>Desulfobulbaceae</taxon>
        <taxon>Desulfolithobacter</taxon>
    </lineage>
</organism>
<accession>A0A915TYC2</accession>
<evidence type="ECO:0000313" key="4">
    <source>
        <dbReference type="Proteomes" id="UP001063350"/>
    </source>
</evidence>
<dbReference type="SUPFAM" id="SSF52402">
    <property type="entry name" value="Adenine nucleotide alpha hydrolases-like"/>
    <property type="match status" value="1"/>
</dbReference>
<dbReference type="PRINTS" id="PR01438">
    <property type="entry name" value="UNVRSLSTRESS"/>
</dbReference>
<name>A0A915TYC2_9BACT</name>
<dbReference type="PANTHER" id="PTHR46268">
    <property type="entry name" value="STRESS RESPONSE PROTEIN NHAX"/>
    <property type="match status" value="1"/>
</dbReference>
<dbReference type="KEGG" id="ddu:GF1_04150"/>
<dbReference type="InterPro" id="IPR006015">
    <property type="entry name" value="Universal_stress_UspA"/>
</dbReference>
<keyword evidence="4" id="KW-1185">Reference proteome</keyword>
<comment type="similarity">
    <text evidence="1">Belongs to the universal stress protein A family.</text>
</comment>
<dbReference type="Pfam" id="PF00582">
    <property type="entry name" value="Usp"/>
    <property type="match status" value="1"/>
</dbReference>
<dbReference type="InterPro" id="IPR006016">
    <property type="entry name" value="UspA"/>
</dbReference>
<gene>
    <name evidence="3" type="ORF">GF1_04150</name>
</gene>